<protein>
    <submittedName>
        <fullName evidence="2">Uncharacterized protein</fullName>
    </submittedName>
</protein>
<evidence type="ECO:0000256" key="1">
    <source>
        <dbReference type="SAM" id="Phobius"/>
    </source>
</evidence>
<proteinExistence type="predicted"/>
<comment type="caution">
    <text evidence="2">The sequence shown here is derived from an EMBL/GenBank/DDBJ whole genome shotgun (WGS) entry which is preliminary data.</text>
</comment>
<keyword evidence="3" id="KW-1185">Reference proteome</keyword>
<dbReference type="EMBL" id="BAABDD010000002">
    <property type="protein sequence ID" value="GAA3727789.1"/>
    <property type="molecule type" value="Genomic_DNA"/>
</dbReference>
<keyword evidence="1" id="KW-0812">Transmembrane</keyword>
<organism evidence="2 3">
    <name type="scientific">Salinactinospora qingdaonensis</name>
    <dbReference type="NCBI Taxonomy" id="702744"/>
    <lineage>
        <taxon>Bacteria</taxon>
        <taxon>Bacillati</taxon>
        <taxon>Actinomycetota</taxon>
        <taxon>Actinomycetes</taxon>
        <taxon>Streptosporangiales</taxon>
        <taxon>Nocardiopsidaceae</taxon>
        <taxon>Salinactinospora</taxon>
    </lineage>
</organism>
<keyword evidence="1" id="KW-1133">Transmembrane helix</keyword>
<keyword evidence="1" id="KW-0472">Membrane</keyword>
<dbReference type="Proteomes" id="UP001500908">
    <property type="component" value="Unassembled WGS sequence"/>
</dbReference>
<evidence type="ECO:0000313" key="3">
    <source>
        <dbReference type="Proteomes" id="UP001500908"/>
    </source>
</evidence>
<gene>
    <name evidence="2" type="ORF">GCM10022402_05610</name>
</gene>
<name>A0ABP7F0F8_9ACTN</name>
<reference evidence="3" key="1">
    <citation type="journal article" date="2019" name="Int. J. Syst. Evol. Microbiol.">
        <title>The Global Catalogue of Microorganisms (GCM) 10K type strain sequencing project: providing services to taxonomists for standard genome sequencing and annotation.</title>
        <authorList>
            <consortium name="The Broad Institute Genomics Platform"/>
            <consortium name="The Broad Institute Genome Sequencing Center for Infectious Disease"/>
            <person name="Wu L."/>
            <person name="Ma J."/>
        </authorList>
    </citation>
    <scope>NUCLEOTIDE SEQUENCE [LARGE SCALE GENOMIC DNA]</scope>
    <source>
        <strain evidence="3">JCM 17137</strain>
    </source>
</reference>
<sequence length="49" mass="5334">MVMDSSLTWVLLFGLPLLAIAAIIGFAVYHASPVENDQRDERNGDDNTG</sequence>
<accession>A0ABP7F0F8</accession>
<evidence type="ECO:0000313" key="2">
    <source>
        <dbReference type="EMBL" id="GAA3727789.1"/>
    </source>
</evidence>
<feature type="transmembrane region" description="Helical" evidence="1">
    <location>
        <begin position="6"/>
        <end position="29"/>
    </location>
</feature>